<keyword evidence="2" id="KW-0004">4Fe-4S</keyword>
<evidence type="ECO:0000313" key="9">
    <source>
        <dbReference type="EMBL" id="ADV65487.1"/>
    </source>
</evidence>
<dbReference type="PROSITE" id="PS51379">
    <property type="entry name" value="4FE4S_FER_2"/>
    <property type="match status" value="2"/>
</dbReference>
<keyword evidence="10" id="KW-1185">Reference proteome</keyword>
<proteinExistence type="predicted"/>
<evidence type="ECO:0000256" key="4">
    <source>
        <dbReference type="ARBA" id="ARBA00022737"/>
    </source>
</evidence>
<evidence type="ECO:0000256" key="5">
    <source>
        <dbReference type="ARBA" id="ARBA00022982"/>
    </source>
</evidence>
<reference evidence="10" key="1">
    <citation type="submission" date="2010-11" db="EMBL/GenBank/DDBJ databases">
        <title>The complete genome of Desulfurococcus mucosus DSM 2162.</title>
        <authorList>
            <consortium name="US DOE Joint Genome Institute (JGI-PGF)"/>
            <person name="Lucas S."/>
            <person name="Copeland A."/>
            <person name="Lapidus A."/>
            <person name="Bruce D."/>
            <person name="Goodwin L."/>
            <person name="Pitluck S."/>
            <person name="Kyrpides N."/>
            <person name="Mavromatis K."/>
            <person name="Pagani I."/>
            <person name="Ivanova N."/>
            <person name="Ovchinnikova G."/>
            <person name="Chertkov O."/>
            <person name="Held B."/>
            <person name="Brettin T."/>
            <person name="Detter J.C."/>
            <person name="Tapia R."/>
            <person name="Han C."/>
            <person name="Land M."/>
            <person name="Hauser L."/>
            <person name="Markowitz V."/>
            <person name="Cheng J.-F."/>
            <person name="Hugenholtz P."/>
            <person name="Woyke T."/>
            <person name="Wu D."/>
            <person name="Wirth R."/>
            <person name="Bilek Y."/>
            <person name="Hader T."/>
            <person name="Klenk H.-P."/>
            <person name="Eisen J.A."/>
        </authorList>
    </citation>
    <scope>NUCLEOTIDE SEQUENCE [LARGE SCALE GENOMIC DNA]</scope>
    <source>
        <strain evidence="10">ATCC 35584 / DSM 2162 / JCM 9187 / O7/1</strain>
    </source>
</reference>
<feature type="domain" description="4Fe-4S ferredoxin-type" evidence="8">
    <location>
        <begin position="32"/>
        <end position="61"/>
    </location>
</feature>
<evidence type="ECO:0000256" key="7">
    <source>
        <dbReference type="ARBA" id="ARBA00023014"/>
    </source>
</evidence>
<evidence type="ECO:0000256" key="2">
    <source>
        <dbReference type="ARBA" id="ARBA00022485"/>
    </source>
</evidence>
<dbReference type="PANTHER" id="PTHR43724:SF1">
    <property type="entry name" value="PYRUVATE SYNTHASE SUBUNIT PORD"/>
    <property type="match status" value="1"/>
</dbReference>
<dbReference type="PANTHER" id="PTHR43724">
    <property type="entry name" value="PYRUVATE SYNTHASE SUBUNIT PORD"/>
    <property type="match status" value="1"/>
</dbReference>
<dbReference type="RefSeq" id="WP_013562709.1">
    <property type="nucleotide sequence ID" value="NC_014961.1"/>
</dbReference>
<dbReference type="InterPro" id="IPR017896">
    <property type="entry name" value="4Fe4S_Fe-S-bd"/>
</dbReference>
<sequence>MGVRVIQPKVGVLPLTRPGEGVAGKTGSWRTEKPVVDQGRCTRCYQCEIYCPVNVIRVEPETGAVIDYEYCKGCGVCADVCPVNAISLVEEVR</sequence>
<feature type="domain" description="4Fe-4S ferredoxin-type" evidence="8">
    <location>
        <begin position="62"/>
        <end position="91"/>
    </location>
</feature>
<keyword evidence="3" id="KW-0479">Metal-binding</keyword>
<protein>
    <submittedName>
        <fullName evidence="9">Pyruvate ferredoxin/flavodoxin oxidoreductase, delta subunit</fullName>
    </submittedName>
</protein>
<comment type="cofactor">
    <cofactor evidence="1">
        <name>[4Fe-4S] cluster</name>
        <dbReference type="ChEBI" id="CHEBI:49883"/>
    </cofactor>
</comment>
<dbReference type="AlphaFoldDB" id="E8RAQ1"/>
<organism evidence="9 10">
    <name type="scientific">Desulfurococcus mucosus (strain ATCC 35584 / DSM 2162 / JCM 9187 / O7/1)</name>
    <dbReference type="NCBI Taxonomy" id="765177"/>
    <lineage>
        <taxon>Archaea</taxon>
        <taxon>Thermoproteota</taxon>
        <taxon>Thermoprotei</taxon>
        <taxon>Desulfurococcales</taxon>
        <taxon>Desulfurococcaceae</taxon>
        <taxon>Desulfurococcus</taxon>
    </lineage>
</organism>
<name>E8RAQ1_DESM0</name>
<dbReference type="GO" id="GO:0016625">
    <property type="term" value="F:oxidoreductase activity, acting on the aldehyde or oxo group of donors, iron-sulfur protein as acceptor"/>
    <property type="evidence" value="ECO:0007669"/>
    <property type="project" value="InterPro"/>
</dbReference>
<keyword evidence="7" id="KW-0411">Iron-sulfur</keyword>
<dbReference type="EMBL" id="CP002363">
    <property type="protein sequence ID" value="ADV65487.1"/>
    <property type="molecule type" value="Genomic_DNA"/>
</dbReference>
<keyword evidence="5" id="KW-0813">Transport</keyword>
<dbReference type="PROSITE" id="PS00198">
    <property type="entry name" value="4FE4S_FER_1"/>
    <property type="match status" value="1"/>
</dbReference>
<keyword evidence="9" id="KW-0670">Pyruvate</keyword>
<dbReference type="SUPFAM" id="SSF54862">
    <property type="entry name" value="4Fe-4S ferredoxins"/>
    <property type="match status" value="1"/>
</dbReference>
<dbReference type="OrthoDB" id="23478at2157"/>
<evidence type="ECO:0000256" key="3">
    <source>
        <dbReference type="ARBA" id="ARBA00022723"/>
    </source>
</evidence>
<dbReference type="GO" id="GO:0046872">
    <property type="term" value="F:metal ion binding"/>
    <property type="evidence" value="ECO:0007669"/>
    <property type="project" value="UniProtKB-KW"/>
</dbReference>
<dbReference type="Proteomes" id="UP000001068">
    <property type="component" value="Chromosome"/>
</dbReference>
<dbReference type="Pfam" id="PF14697">
    <property type="entry name" value="Fer4_21"/>
    <property type="match status" value="1"/>
</dbReference>
<keyword evidence="4" id="KW-0677">Repeat</keyword>
<evidence type="ECO:0000313" key="10">
    <source>
        <dbReference type="Proteomes" id="UP000001068"/>
    </source>
</evidence>
<evidence type="ECO:0000256" key="1">
    <source>
        <dbReference type="ARBA" id="ARBA00001966"/>
    </source>
</evidence>
<dbReference type="eggNOG" id="arCOG01605">
    <property type="taxonomic scope" value="Archaea"/>
</dbReference>
<dbReference type="GO" id="GO:0051539">
    <property type="term" value="F:4 iron, 4 sulfur cluster binding"/>
    <property type="evidence" value="ECO:0007669"/>
    <property type="project" value="UniProtKB-KW"/>
</dbReference>
<dbReference type="GeneID" id="10153905"/>
<dbReference type="InterPro" id="IPR017900">
    <property type="entry name" value="4Fe4S_Fe_S_CS"/>
</dbReference>
<dbReference type="NCBIfam" id="TIGR02179">
    <property type="entry name" value="PorD_KorD"/>
    <property type="match status" value="1"/>
</dbReference>
<dbReference type="KEGG" id="dmu:Desmu_1190"/>
<dbReference type="Gene3D" id="3.30.70.20">
    <property type="match status" value="2"/>
</dbReference>
<reference evidence="9 10" key="2">
    <citation type="journal article" date="2011" name="Stand. Genomic Sci.">
        <title>Complete genome sequence of Desulfurococcus mucosus type strain (O7/1).</title>
        <authorList>
            <person name="Wirth R."/>
            <person name="Chertkov O."/>
            <person name="Held B."/>
            <person name="Lapidus A."/>
            <person name="Nolan M."/>
            <person name="Lucas S."/>
            <person name="Hammon N."/>
            <person name="Deshpande S."/>
            <person name="Cheng J.F."/>
            <person name="Tapia R."/>
            <person name="Han C."/>
            <person name="Goodwin L."/>
            <person name="Pitluck S."/>
            <person name="Liolios K."/>
            <person name="Ioanna P."/>
            <person name="Ivanova N."/>
            <person name="Mavromatis K."/>
            <person name="Mikhailova N."/>
            <person name="Pati A."/>
            <person name="Chen A."/>
            <person name="Palaniappan K."/>
            <person name="Land M."/>
            <person name="Hauser L."/>
            <person name="Chang Y.J."/>
            <person name="Jeffries C.D."/>
            <person name="Bilek Y."/>
            <person name="Hader T."/>
            <person name="Rohde M."/>
            <person name="Spring S."/>
            <person name="Sikorski J."/>
            <person name="Goker M."/>
            <person name="Woyke T."/>
            <person name="Bristow J."/>
            <person name="Eisen J.A."/>
            <person name="Markowitz V."/>
            <person name="Hugenholtz P."/>
            <person name="Kyrpides N.C."/>
            <person name="Klenk H.P."/>
        </authorList>
    </citation>
    <scope>NUCLEOTIDE SEQUENCE [LARGE SCALE GENOMIC DNA]</scope>
    <source>
        <strain evidence="10">ATCC 35584 / DSM 2162 / JCM 9187 / O7/1</strain>
    </source>
</reference>
<gene>
    <name evidence="9" type="ordered locus">Desmu_1190</name>
</gene>
<evidence type="ECO:0000256" key="6">
    <source>
        <dbReference type="ARBA" id="ARBA00023004"/>
    </source>
</evidence>
<keyword evidence="6" id="KW-0408">Iron</keyword>
<evidence type="ECO:0000259" key="8">
    <source>
        <dbReference type="PROSITE" id="PS51379"/>
    </source>
</evidence>
<accession>E8RAQ1</accession>
<dbReference type="HOGENOM" id="CLU_139698_1_1_2"/>
<dbReference type="InterPro" id="IPR011898">
    <property type="entry name" value="PorD_KorD"/>
</dbReference>
<keyword evidence="5" id="KW-0249">Electron transport</keyword>
<dbReference type="STRING" id="765177.Desmu_1190"/>